<name>A0A857JJ64_9ALTE</name>
<dbReference type="PANTHER" id="PTHR43333">
    <property type="entry name" value="2-HACID_DH_C DOMAIN-CONTAINING PROTEIN"/>
    <property type="match status" value="1"/>
</dbReference>
<keyword evidence="5" id="KW-1185">Reference proteome</keyword>
<dbReference type="AlphaFoldDB" id="A0A857JJ64"/>
<keyword evidence="1 4" id="KW-0560">Oxidoreductase</keyword>
<dbReference type="SUPFAM" id="SSF52283">
    <property type="entry name" value="Formate/glycerate dehydrogenase catalytic domain-like"/>
    <property type="match status" value="1"/>
</dbReference>
<evidence type="ECO:0000313" key="4">
    <source>
        <dbReference type="EMBL" id="QHJ11021.1"/>
    </source>
</evidence>
<evidence type="ECO:0000256" key="1">
    <source>
        <dbReference type="ARBA" id="ARBA00023002"/>
    </source>
</evidence>
<dbReference type="EC" id="1.1.1.79" evidence="4"/>
<dbReference type="OrthoDB" id="9787219at2"/>
<proteinExistence type="predicted"/>
<dbReference type="Pfam" id="PF02826">
    <property type="entry name" value="2-Hacid_dh_C"/>
    <property type="match status" value="1"/>
</dbReference>
<dbReference type="Proteomes" id="UP000464524">
    <property type="component" value="Chromosome"/>
</dbReference>
<evidence type="ECO:0000313" key="5">
    <source>
        <dbReference type="Proteomes" id="UP000464524"/>
    </source>
</evidence>
<gene>
    <name evidence="4" type="ORF">FX988_01243</name>
</gene>
<dbReference type="EMBL" id="CP047656">
    <property type="protein sequence ID" value="QHJ11021.1"/>
    <property type="molecule type" value="Genomic_DNA"/>
</dbReference>
<dbReference type="SUPFAM" id="SSF51735">
    <property type="entry name" value="NAD(P)-binding Rossmann-fold domains"/>
    <property type="match status" value="1"/>
</dbReference>
<evidence type="ECO:0000259" key="3">
    <source>
        <dbReference type="Pfam" id="PF02826"/>
    </source>
</evidence>
<dbReference type="InterPro" id="IPR036291">
    <property type="entry name" value="NAD(P)-bd_dom_sf"/>
</dbReference>
<dbReference type="Gene3D" id="3.40.50.720">
    <property type="entry name" value="NAD(P)-binding Rossmann-like Domain"/>
    <property type="match status" value="2"/>
</dbReference>
<accession>A0A857JJ64</accession>
<keyword evidence="2" id="KW-0520">NAD</keyword>
<dbReference type="PANTHER" id="PTHR43333:SF1">
    <property type="entry name" value="D-ISOMER SPECIFIC 2-HYDROXYACID DEHYDROGENASE NAD-BINDING DOMAIN-CONTAINING PROTEIN"/>
    <property type="match status" value="1"/>
</dbReference>
<dbReference type="CDD" id="cd12164">
    <property type="entry name" value="GDH_like_2"/>
    <property type="match status" value="1"/>
</dbReference>
<dbReference type="GO" id="GO:0051287">
    <property type="term" value="F:NAD binding"/>
    <property type="evidence" value="ECO:0007669"/>
    <property type="project" value="InterPro"/>
</dbReference>
<dbReference type="RefSeq" id="WP_160178810.1">
    <property type="nucleotide sequence ID" value="NZ_CP047656.1"/>
</dbReference>
<feature type="domain" description="D-isomer specific 2-hydroxyacid dehydrogenase NAD-binding" evidence="3">
    <location>
        <begin position="103"/>
        <end position="275"/>
    </location>
</feature>
<dbReference type="KEGG" id="pmes:FX988_01243"/>
<protein>
    <submittedName>
        <fullName evidence="4">Glyoxylate/hydroxypyruvate reductase A</fullName>
        <ecNumber evidence="4">1.1.1.79</ecNumber>
    </submittedName>
</protein>
<evidence type="ECO:0000256" key="2">
    <source>
        <dbReference type="ARBA" id="ARBA00023027"/>
    </source>
</evidence>
<dbReference type="GO" id="GO:0030267">
    <property type="term" value="F:glyoxylate reductase (NADPH) activity"/>
    <property type="evidence" value="ECO:0007669"/>
    <property type="project" value="UniProtKB-EC"/>
</dbReference>
<sequence>MTTHVLFRGPQSRNDNWQALFADTLPSVTWHHWPHIENKDAIELMIVWKLPRDYQQDYPNLKVIFSVGAGVDQLDLASVPEHIQIVRMLDPGIAQGMSEFIAMHVLNIHRDTFSYINANKTATWQQIPTIPSSQRRVGIFGLGHLGQAAAQTLLNLGFSVNGWSRSPKQVTQVNCFSGDEELPAFLSQTDILVCLVPLTPETRGILNAETLSLLPKGASVINVGRGEQLIPEDVITLLNAEHLAYAVLDVFAIEPLPDTHPLWQHPQVLVTPHVAAITQDNSAGQVLADNVRRYISLQPMVGTVDKALGY</sequence>
<keyword evidence="4" id="KW-0670">Pyruvate</keyword>
<organism evidence="4 5">
    <name type="scientific">Paraglaciecola mesophila</name>
    <dbReference type="NCBI Taxonomy" id="197222"/>
    <lineage>
        <taxon>Bacteria</taxon>
        <taxon>Pseudomonadati</taxon>
        <taxon>Pseudomonadota</taxon>
        <taxon>Gammaproteobacteria</taxon>
        <taxon>Alteromonadales</taxon>
        <taxon>Alteromonadaceae</taxon>
        <taxon>Paraglaciecola</taxon>
    </lineage>
</organism>
<dbReference type="InterPro" id="IPR006140">
    <property type="entry name" value="D-isomer_DH_NAD-bd"/>
</dbReference>
<reference evidence="4 5" key="1">
    <citation type="submission" date="2019-12" db="EMBL/GenBank/DDBJ databases">
        <title>Genome sequencing and assembly of endphytes of Porphyra tenera.</title>
        <authorList>
            <person name="Park J.M."/>
            <person name="Shin R."/>
            <person name="Jo S.H."/>
        </authorList>
    </citation>
    <scope>NUCLEOTIDE SEQUENCE [LARGE SCALE GENOMIC DNA]</scope>
    <source>
        <strain evidence="4 5">GPM4</strain>
    </source>
</reference>